<feature type="region of interest" description="Disordered" evidence="1">
    <location>
        <begin position="161"/>
        <end position="182"/>
    </location>
</feature>
<sequence length="376" mass="42646">MHRCGSTNFQTYRLSCTVATMKLFVPRSPQAVSVLELIFGSRPARQCLSDEGSFYFEVYNYELLRDLLQLLLHHHRNLLCVAAPNPSYIRAMSTKSDVATFNDLRKRYGHVPGMQEAIDAYLAEKHVARCAGVPPDVATTYSCDVFKDRIEKIMAQLLEQQGAGTSKTRPDKLSIGPSRRDDMDGTSVMPAIGWWPEMTRPSLIWDLSSSAPPRYSKRDFSAQEYQSSPFHPSLQQLRVVLDEEVGWAFTIKASSQKSRSSHAHASHIITLGSFFSDVAEWMQTFQVPWSFWTQANSAKRRKAIRGFERRTGRQFPGNVLDNVGRGSLDNFVKSHAHREPGWTVFRGSDLLGDETMFWGLAVSREPDEWMLKTTNV</sequence>
<protein>
    <recommendedName>
        <fullName evidence="2">DUF6699 domain-containing protein</fullName>
    </recommendedName>
</protein>
<evidence type="ECO:0000313" key="3">
    <source>
        <dbReference type="EMBL" id="KLO20326.1"/>
    </source>
</evidence>
<dbReference type="AlphaFoldDB" id="A0A0H2ST57"/>
<evidence type="ECO:0000313" key="4">
    <source>
        <dbReference type="Proteomes" id="UP000053477"/>
    </source>
</evidence>
<dbReference type="Pfam" id="PF20415">
    <property type="entry name" value="DUF6699"/>
    <property type="match status" value="1"/>
</dbReference>
<dbReference type="Proteomes" id="UP000053477">
    <property type="component" value="Unassembled WGS sequence"/>
</dbReference>
<gene>
    <name evidence="3" type="ORF">SCHPADRAFT_1119</name>
</gene>
<keyword evidence="4" id="KW-1185">Reference proteome</keyword>
<evidence type="ECO:0000259" key="2">
    <source>
        <dbReference type="Pfam" id="PF20415"/>
    </source>
</evidence>
<proteinExistence type="predicted"/>
<name>A0A0H2ST57_9AGAM</name>
<organism evidence="3 4">
    <name type="scientific">Schizopora paradoxa</name>
    <dbReference type="NCBI Taxonomy" id="27342"/>
    <lineage>
        <taxon>Eukaryota</taxon>
        <taxon>Fungi</taxon>
        <taxon>Dikarya</taxon>
        <taxon>Basidiomycota</taxon>
        <taxon>Agaricomycotina</taxon>
        <taxon>Agaricomycetes</taxon>
        <taxon>Hymenochaetales</taxon>
        <taxon>Schizoporaceae</taxon>
        <taxon>Schizopora</taxon>
    </lineage>
</organism>
<dbReference type="InParanoid" id="A0A0H2ST57"/>
<dbReference type="OrthoDB" id="3262598at2759"/>
<reference evidence="3 4" key="1">
    <citation type="submission" date="2015-04" db="EMBL/GenBank/DDBJ databases">
        <title>Complete genome sequence of Schizopora paradoxa KUC8140, a cosmopolitan wood degrader in East Asia.</title>
        <authorList>
            <consortium name="DOE Joint Genome Institute"/>
            <person name="Min B."/>
            <person name="Park H."/>
            <person name="Jang Y."/>
            <person name="Kim J.-J."/>
            <person name="Kim K.H."/>
            <person name="Pangilinan J."/>
            <person name="Lipzen A."/>
            <person name="Riley R."/>
            <person name="Grigoriev I.V."/>
            <person name="Spatafora J.W."/>
            <person name="Choi I.-G."/>
        </authorList>
    </citation>
    <scope>NUCLEOTIDE SEQUENCE [LARGE SCALE GENOMIC DNA]</scope>
    <source>
        <strain evidence="3 4">KUC8140</strain>
    </source>
</reference>
<feature type="compositionally biased region" description="Basic and acidic residues" evidence="1">
    <location>
        <begin position="168"/>
        <end position="182"/>
    </location>
</feature>
<feature type="domain" description="DUF6699" evidence="2">
    <location>
        <begin position="204"/>
        <end position="365"/>
    </location>
</feature>
<dbReference type="InterPro" id="IPR046522">
    <property type="entry name" value="DUF6699"/>
</dbReference>
<dbReference type="EMBL" id="KQ085882">
    <property type="protein sequence ID" value="KLO20326.1"/>
    <property type="molecule type" value="Genomic_DNA"/>
</dbReference>
<evidence type="ECO:0000256" key="1">
    <source>
        <dbReference type="SAM" id="MobiDB-lite"/>
    </source>
</evidence>
<accession>A0A0H2ST57</accession>